<dbReference type="EMBL" id="BBPA01000057">
    <property type="protein sequence ID" value="GAL94488.1"/>
    <property type="molecule type" value="Genomic_DNA"/>
</dbReference>
<dbReference type="Proteomes" id="UP000030321">
    <property type="component" value="Unassembled WGS sequence"/>
</dbReference>
<organism evidence="3 4">
    <name type="scientific">Microcystis aeruginosa NIES-44</name>
    <dbReference type="NCBI Taxonomy" id="449439"/>
    <lineage>
        <taxon>Bacteria</taxon>
        <taxon>Bacillati</taxon>
        <taxon>Cyanobacteriota</taxon>
        <taxon>Cyanophyceae</taxon>
        <taxon>Oscillatoriophycideae</taxon>
        <taxon>Chroococcales</taxon>
        <taxon>Microcystaceae</taxon>
        <taxon>Microcystis</taxon>
    </lineage>
</organism>
<evidence type="ECO:0000313" key="4">
    <source>
        <dbReference type="Proteomes" id="UP000030321"/>
    </source>
</evidence>
<sequence length="171" mass="18980">MFKNLLLPLGISIFLGVCQSLSAAESAIIKYYIFQGSVSVSELKQLSETGELAPALAAQLKMANQKPEEFRKILNRRVAVDAVFLSKFLNSFFGESLLDYAAEIVHTPNRAASRQALRGSLVTSALNDNEIQIIEVLDNYPTSEVHLDGNRLLDLINQIESVLKKMPRLPF</sequence>
<accession>A0A0A1VYF2</accession>
<feature type="domain" description="DUF1400" evidence="2">
    <location>
        <begin position="23"/>
        <end position="148"/>
    </location>
</feature>
<evidence type="ECO:0000313" key="3">
    <source>
        <dbReference type="EMBL" id="GAL94488.1"/>
    </source>
</evidence>
<dbReference type="RefSeq" id="WP_045360563.1">
    <property type="nucleotide sequence ID" value="NZ_BBPA01000057.1"/>
</dbReference>
<proteinExistence type="predicted"/>
<comment type="caution">
    <text evidence="3">The sequence shown here is derived from an EMBL/GenBank/DDBJ whole genome shotgun (WGS) entry which is preliminary data.</text>
</comment>
<dbReference type="AlphaFoldDB" id="A0A0A1VYF2"/>
<reference evidence="4" key="1">
    <citation type="journal article" date="2015" name="Genome">
        <title>Whole Genome Sequence of the Non-Microcystin-Producing Microcystis aeruginosa Strain NIES-44.</title>
        <authorList>
            <person name="Okano K."/>
            <person name="Miyata N."/>
            <person name="Ozaki Y."/>
        </authorList>
    </citation>
    <scope>NUCLEOTIDE SEQUENCE [LARGE SCALE GENOMIC DNA]</scope>
    <source>
        <strain evidence="4">NIES-44</strain>
    </source>
</reference>
<feature type="chain" id="PRO_5001993260" description="DUF1400 domain-containing protein" evidence="1">
    <location>
        <begin position="24"/>
        <end position="171"/>
    </location>
</feature>
<protein>
    <recommendedName>
        <fullName evidence="2">DUF1400 domain-containing protein</fullName>
    </recommendedName>
</protein>
<gene>
    <name evidence="3" type="ORF">N44_03068</name>
</gene>
<evidence type="ECO:0000256" key="1">
    <source>
        <dbReference type="SAM" id="SignalP"/>
    </source>
</evidence>
<dbReference type="Pfam" id="PF07176">
    <property type="entry name" value="DUF1400"/>
    <property type="match status" value="1"/>
</dbReference>
<keyword evidence="1" id="KW-0732">Signal</keyword>
<name>A0A0A1VYF2_MICAE</name>
<dbReference type="InterPro" id="IPR010802">
    <property type="entry name" value="DUF1400"/>
</dbReference>
<evidence type="ECO:0000259" key="2">
    <source>
        <dbReference type="Pfam" id="PF07176"/>
    </source>
</evidence>
<feature type="signal peptide" evidence="1">
    <location>
        <begin position="1"/>
        <end position="23"/>
    </location>
</feature>